<dbReference type="KEGG" id="clup:CLUP02_04743"/>
<evidence type="ECO:0000259" key="4">
    <source>
        <dbReference type="Pfam" id="PF00172"/>
    </source>
</evidence>
<evidence type="ECO:0000256" key="3">
    <source>
        <dbReference type="SAM" id="MobiDB-lite"/>
    </source>
</evidence>
<proteinExistence type="predicted"/>
<sequence length="743" mass="82677">MSPSTVSDMRAKYGPEVQKVSADTPLDDIIYLLKRDGGVFVRDLVPVADVDKAHEECRERLENDVEWNGSFFPKETQRAPALLALSPTYAKTQVMNPVYQKVCEHFLTTRSWFWWGNEKKESVSKPYVHSCTAMSIGPGGKAQPLHRDDYISHNYHQEVSEWDDERDKGRETAVGLFVAGCKVTKENGGTQFIPRSHLWGTDRHMPPRVEECIYAEMEKGDAFIMLASAYHAGGHNTTKNERRLMFATFSTRGYLRQEENQFLSVPQDIAKKLDQPIQEFMGYSMSDPACGYVDQMDPIFSLEIGSLASASQLGAVENSPLLLQEHEAPDRGQHVVLRVTVPGAEFRFLCHDSTTTLADAAYLQAAHLHYLRTAPLYGKVGLRLYGIHGLPKRPILNNQHEPNTGRDSLVRRPFFHLLPTFGRIVASTRFGCEMRANIAMARGSKAVRKVPARVLLSQIGNKFQQRDILSLMISEHPACGTCRKKCRKCDRARPVCNRCKSKGLHCEGYPPRFQFCESLQTHSLMTAGDERDPEAEKERVQPDVLPTNELTPAQNLSSPTSTPSSLSSDHPSQSRRLLQTLSQGASPASPQDRSLGAPSPATITGHPVDDLLLTSNSQKLLVYFDRELSHHLTIVVDGVDNPFRVHVLPLAYNHTGVLHAVLGLTACHLHLSPSGANQVDMATALQHRVAALNGLSSLLIKEEIYGLTEAEEEAALAIIFLLVLHDVSSRTHFKFLRIASLVG</sequence>
<dbReference type="GO" id="GO:0000976">
    <property type="term" value="F:transcription cis-regulatory region binding"/>
    <property type="evidence" value="ECO:0007669"/>
    <property type="project" value="TreeGrafter"/>
</dbReference>
<accession>A0A9Q8SKW4</accession>
<dbReference type="InterPro" id="IPR021858">
    <property type="entry name" value="Fun_TF"/>
</dbReference>
<dbReference type="InterPro" id="IPR001138">
    <property type="entry name" value="Zn2Cys6_DnaBD"/>
</dbReference>
<evidence type="ECO:0000313" key="6">
    <source>
        <dbReference type="Proteomes" id="UP000830671"/>
    </source>
</evidence>
<keyword evidence="5" id="KW-0223">Dioxygenase</keyword>
<keyword evidence="5" id="KW-0560">Oxidoreductase</keyword>
<evidence type="ECO:0000256" key="1">
    <source>
        <dbReference type="ARBA" id="ARBA00004123"/>
    </source>
</evidence>
<dbReference type="GO" id="GO:0051213">
    <property type="term" value="F:dioxygenase activity"/>
    <property type="evidence" value="ECO:0007669"/>
    <property type="project" value="UniProtKB-KW"/>
</dbReference>
<comment type="subcellular location">
    <subcellularLocation>
        <location evidence="1">Nucleus</location>
    </subcellularLocation>
</comment>
<dbReference type="Pfam" id="PF05721">
    <property type="entry name" value="PhyH"/>
    <property type="match status" value="1"/>
</dbReference>
<dbReference type="GO" id="GO:0045944">
    <property type="term" value="P:positive regulation of transcription by RNA polymerase II"/>
    <property type="evidence" value="ECO:0007669"/>
    <property type="project" value="TreeGrafter"/>
</dbReference>
<keyword evidence="2" id="KW-0539">Nucleus</keyword>
<feature type="region of interest" description="Disordered" evidence="3">
    <location>
        <begin position="527"/>
        <end position="602"/>
    </location>
</feature>
<dbReference type="Proteomes" id="UP000830671">
    <property type="component" value="Chromosome 3"/>
</dbReference>
<dbReference type="SUPFAM" id="SSF57701">
    <property type="entry name" value="Zn2/Cys6 DNA-binding domain"/>
    <property type="match status" value="1"/>
</dbReference>
<evidence type="ECO:0000256" key="2">
    <source>
        <dbReference type="ARBA" id="ARBA00023242"/>
    </source>
</evidence>
<dbReference type="CDD" id="cd00067">
    <property type="entry name" value="GAL4"/>
    <property type="match status" value="1"/>
</dbReference>
<feature type="domain" description="Zn(2)-C6 fungal-type" evidence="4">
    <location>
        <begin position="478"/>
        <end position="512"/>
    </location>
</feature>
<dbReference type="AlphaFoldDB" id="A0A9Q8SKW4"/>
<dbReference type="EMBL" id="CP019475">
    <property type="protein sequence ID" value="UQC79264.1"/>
    <property type="molecule type" value="Genomic_DNA"/>
</dbReference>
<dbReference type="PANTHER" id="PTHR37534:SF49">
    <property type="entry name" value="LYSINE BIOSYNTHESIS REGULATORY PROTEIN LYS14"/>
    <property type="match status" value="1"/>
</dbReference>
<dbReference type="InterPro" id="IPR036864">
    <property type="entry name" value="Zn2-C6_fun-type_DNA-bd_sf"/>
</dbReference>
<feature type="compositionally biased region" description="Basic and acidic residues" evidence="3">
    <location>
        <begin position="528"/>
        <end position="541"/>
    </location>
</feature>
<dbReference type="RefSeq" id="XP_049140897.1">
    <property type="nucleotide sequence ID" value="XM_049283754.1"/>
</dbReference>
<evidence type="ECO:0000313" key="5">
    <source>
        <dbReference type="EMBL" id="UQC79264.1"/>
    </source>
</evidence>
<dbReference type="Gene3D" id="4.10.240.10">
    <property type="entry name" value="Zn(2)-C6 fungal-type DNA-binding domain"/>
    <property type="match status" value="1"/>
</dbReference>
<dbReference type="PANTHER" id="PTHR37534">
    <property type="entry name" value="TRANSCRIPTIONAL ACTIVATOR PROTEIN UGA3"/>
    <property type="match status" value="1"/>
</dbReference>
<dbReference type="SUPFAM" id="SSF51197">
    <property type="entry name" value="Clavaminate synthase-like"/>
    <property type="match status" value="1"/>
</dbReference>
<reference evidence="5" key="1">
    <citation type="journal article" date="2021" name="Mol. Plant Microbe Interact.">
        <title>Complete Genome Sequence of the Plant-Pathogenic Fungus Colletotrichum lupini.</title>
        <authorList>
            <person name="Baroncelli R."/>
            <person name="Pensec F."/>
            <person name="Da Lio D."/>
            <person name="Boufleur T."/>
            <person name="Vicente I."/>
            <person name="Sarrocco S."/>
            <person name="Picot A."/>
            <person name="Baraldi E."/>
            <person name="Sukno S."/>
            <person name="Thon M."/>
            <person name="Le Floch G."/>
        </authorList>
    </citation>
    <scope>NUCLEOTIDE SEQUENCE</scope>
    <source>
        <strain evidence="5">IMI 504893</strain>
    </source>
</reference>
<protein>
    <submittedName>
        <fullName evidence="5">Phytanoyl-CoA dioxygenase</fullName>
    </submittedName>
</protein>
<dbReference type="GO" id="GO:0008270">
    <property type="term" value="F:zinc ion binding"/>
    <property type="evidence" value="ECO:0007669"/>
    <property type="project" value="InterPro"/>
</dbReference>
<dbReference type="GeneID" id="73338764"/>
<organism evidence="5 6">
    <name type="scientific">Colletotrichum lupini</name>
    <dbReference type="NCBI Taxonomy" id="145971"/>
    <lineage>
        <taxon>Eukaryota</taxon>
        <taxon>Fungi</taxon>
        <taxon>Dikarya</taxon>
        <taxon>Ascomycota</taxon>
        <taxon>Pezizomycotina</taxon>
        <taxon>Sordariomycetes</taxon>
        <taxon>Hypocreomycetidae</taxon>
        <taxon>Glomerellales</taxon>
        <taxon>Glomerellaceae</taxon>
        <taxon>Colletotrichum</taxon>
        <taxon>Colletotrichum acutatum species complex</taxon>
    </lineage>
</organism>
<feature type="compositionally biased region" description="Polar residues" evidence="3">
    <location>
        <begin position="569"/>
        <end position="592"/>
    </location>
</feature>
<keyword evidence="6" id="KW-1185">Reference proteome</keyword>
<feature type="compositionally biased region" description="Low complexity" evidence="3">
    <location>
        <begin position="556"/>
        <end position="568"/>
    </location>
</feature>
<gene>
    <name evidence="5" type="ORF">CLUP02_04743</name>
</gene>
<dbReference type="Pfam" id="PF11951">
    <property type="entry name" value="Fungal_trans_2"/>
    <property type="match status" value="1"/>
</dbReference>
<dbReference type="GO" id="GO:0005634">
    <property type="term" value="C:nucleus"/>
    <property type="evidence" value="ECO:0007669"/>
    <property type="project" value="UniProtKB-SubCell"/>
</dbReference>
<dbReference type="GO" id="GO:0000981">
    <property type="term" value="F:DNA-binding transcription factor activity, RNA polymerase II-specific"/>
    <property type="evidence" value="ECO:0007669"/>
    <property type="project" value="InterPro"/>
</dbReference>
<name>A0A9Q8SKW4_9PEZI</name>
<dbReference type="Pfam" id="PF00172">
    <property type="entry name" value="Zn_clus"/>
    <property type="match status" value="1"/>
</dbReference>
<dbReference type="InterPro" id="IPR008775">
    <property type="entry name" value="Phytyl_CoA_dOase-like"/>
</dbReference>
<dbReference type="Gene3D" id="2.60.120.620">
    <property type="entry name" value="q2cbj1_9rhob like domain"/>
    <property type="match status" value="1"/>
</dbReference>